<dbReference type="EMBL" id="MT144024">
    <property type="protein sequence ID" value="QJA46867.1"/>
    <property type="molecule type" value="Genomic_DNA"/>
</dbReference>
<sequence>MSMKKEIELNKIYNEDCLETMKRMPDNFVDMTLTSPPYDNLRDYQGYDFNFEGIAKELFRITKDGGVVVWVVGDATIKGSETGTSFKQALYFKEIGFNLHDTMIYQKSGSSMPSPNRYLACFEYMFVFCKGKLETSNLIMDRANRFRERWGKTRKARNKDGSFGKEYKAKIAPEFGRRYNIWKYTQGGGYGSDDKIAYNHPAIFPEKLAEDHILSWSNEGDIILDPMAGSGTTLKMAKKNNRNYIGIEISQEYIKIARQRLRQEVLF</sequence>
<proteinExistence type="inferred from homology"/>
<evidence type="ECO:0000256" key="7">
    <source>
        <dbReference type="ARBA" id="ARBA00023125"/>
    </source>
</evidence>
<dbReference type="GO" id="GO:0009307">
    <property type="term" value="P:DNA restriction-modification system"/>
    <property type="evidence" value="ECO:0007669"/>
    <property type="project" value="UniProtKB-KW"/>
</dbReference>
<keyword evidence="3 10" id="KW-0489">Methyltransferase</keyword>
<dbReference type="GO" id="GO:0032259">
    <property type="term" value="P:methylation"/>
    <property type="evidence" value="ECO:0007669"/>
    <property type="project" value="UniProtKB-KW"/>
</dbReference>
<dbReference type="Pfam" id="PF01555">
    <property type="entry name" value="N6_N4_Mtase"/>
    <property type="match status" value="1"/>
</dbReference>
<protein>
    <recommendedName>
        <fullName evidence="2">site-specific DNA-methyltransferase (cytosine-N(4)-specific)</fullName>
        <ecNumber evidence="2">2.1.1.113</ecNumber>
    </recommendedName>
</protein>
<dbReference type="GO" id="GO:0005737">
    <property type="term" value="C:cytoplasm"/>
    <property type="evidence" value="ECO:0007669"/>
    <property type="project" value="TreeGrafter"/>
</dbReference>
<dbReference type="GO" id="GO:0008170">
    <property type="term" value="F:N-methyltransferase activity"/>
    <property type="evidence" value="ECO:0007669"/>
    <property type="project" value="InterPro"/>
</dbReference>
<evidence type="ECO:0000256" key="5">
    <source>
        <dbReference type="ARBA" id="ARBA00022691"/>
    </source>
</evidence>
<feature type="domain" description="DNA methylase N-4/N-6" evidence="9">
    <location>
        <begin position="29"/>
        <end position="258"/>
    </location>
</feature>
<dbReference type="PROSITE" id="PS00093">
    <property type="entry name" value="N4_MTASE"/>
    <property type="match status" value="1"/>
</dbReference>
<accession>A0A6H1ZHS2</accession>
<dbReference type="InterPro" id="IPR029063">
    <property type="entry name" value="SAM-dependent_MTases_sf"/>
</dbReference>
<dbReference type="AlphaFoldDB" id="A0A6H1ZHS2"/>
<comment type="similarity">
    <text evidence="1">Belongs to the N(4)/N(6)-methyltransferase family. N(4) subfamily.</text>
</comment>
<dbReference type="SUPFAM" id="SSF53335">
    <property type="entry name" value="S-adenosyl-L-methionine-dependent methyltransferases"/>
    <property type="match status" value="1"/>
</dbReference>
<comment type="catalytic activity">
    <reaction evidence="8">
        <text>a 2'-deoxycytidine in DNA + S-adenosyl-L-methionine = an N(4)-methyl-2'-deoxycytidine in DNA + S-adenosyl-L-homocysteine + H(+)</text>
        <dbReference type="Rhea" id="RHEA:16857"/>
        <dbReference type="Rhea" id="RHEA-COMP:11369"/>
        <dbReference type="Rhea" id="RHEA-COMP:13674"/>
        <dbReference type="ChEBI" id="CHEBI:15378"/>
        <dbReference type="ChEBI" id="CHEBI:57856"/>
        <dbReference type="ChEBI" id="CHEBI:59789"/>
        <dbReference type="ChEBI" id="CHEBI:85452"/>
        <dbReference type="ChEBI" id="CHEBI:137933"/>
        <dbReference type="EC" id="2.1.1.113"/>
    </reaction>
</comment>
<keyword evidence="4 10" id="KW-0808">Transferase</keyword>
<reference evidence="10" key="1">
    <citation type="submission" date="2020-03" db="EMBL/GenBank/DDBJ databases">
        <title>The deep terrestrial virosphere.</title>
        <authorList>
            <person name="Holmfeldt K."/>
            <person name="Nilsson E."/>
            <person name="Simone D."/>
            <person name="Lopez-Fernandez M."/>
            <person name="Wu X."/>
            <person name="de Brujin I."/>
            <person name="Lundin D."/>
            <person name="Andersson A."/>
            <person name="Bertilsson S."/>
            <person name="Dopson M."/>
        </authorList>
    </citation>
    <scope>NUCLEOTIDE SEQUENCE</scope>
    <source>
        <strain evidence="10">TM448A00549</strain>
    </source>
</reference>
<keyword evidence="7" id="KW-0238">DNA-binding</keyword>
<keyword evidence="5" id="KW-0949">S-adenosyl-L-methionine</keyword>
<evidence type="ECO:0000256" key="4">
    <source>
        <dbReference type="ARBA" id="ARBA00022679"/>
    </source>
</evidence>
<dbReference type="InterPro" id="IPR002941">
    <property type="entry name" value="DNA_methylase_N4/N6"/>
</dbReference>
<keyword evidence="6" id="KW-0680">Restriction system</keyword>
<dbReference type="InterPro" id="IPR017985">
    <property type="entry name" value="MeTrfase_CN4_CS"/>
</dbReference>
<evidence type="ECO:0000313" key="10">
    <source>
        <dbReference type="EMBL" id="QJA46867.1"/>
    </source>
</evidence>
<evidence type="ECO:0000259" key="9">
    <source>
        <dbReference type="Pfam" id="PF01555"/>
    </source>
</evidence>
<dbReference type="GO" id="GO:0009007">
    <property type="term" value="F:site-specific DNA-methyltransferase (adenine-specific) activity"/>
    <property type="evidence" value="ECO:0007669"/>
    <property type="project" value="TreeGrafter"/>
</dbReference>
<evidence type="ECO:0000256" key="6">
    <source>
        <dbReference type="ARBA" id="ARBA00022747"/>
    </source>
</evidence>
<evidence type="ECO:0000256" key="8">
    <source>
        <dbReference type="ARBA" id="ARBA00049120"/>
    </source>
</evidence>
<dbReference type="Gene3D" id="3.40.50.150">
    <property type="entry name" value="Vaccinia Virus protein VP39"/>
    <property type="match status" value="1"/>
</dbReference>
<gene>
    <name evidence="10" type="ORF">TM448A00549_0004</name>
</gene>
<dbReference type="PANTHER" id="PTHR13370:SF3">
    <property type="entry name" value="TRNA (GUANINE(10)-N2)-METHYLTRANSFERASE HOMOLOG"/>
    <property type="match status" value="1"/>
</dbReference>
<dbReference type="EC" id="2.1.1.113" evidence="2"/>
<evidence type="ECO:0000256" key="1">
    <source>
        <dbReference type="ARBA" id="ARBA00010203"/>
    </source>
</evidence>
<organism evidence="10">
    <name type="scientific">viral metagenome</name>
    <dbReference type="NCBI Taxonomy" id="1070528"/>
    <lineage>
        <taxon>unclassified sequences</taxon>
        <taxon>metagenomes</taxon>
        <taxon>organismal metagenomes</taxon>
    </lineage>
</organism>
<evidence type="ECO:0000256" key="3">
    <source>
        <dbReference type="ARBA" id="ARBA00022603"/>
    </source>
</evidence>
<dbReference type="PRINTS" id="PR00508">
    <property type="entry name" value="S21N4MTFRASE"/>
</dbReference>
<dbReference type="GO" id="GO:0003677">
    <property type="term" value="F:DNA binding"/>
    <property type="evidence" value="ECO:0007669"/>
    <property type="project" value="UniProtKB-KW"/>
</dbReference>
<name>A0A6H1ZHS2_9ZZZZ</name>
<evidence type="ECO:0000256" key="2">
    <source>
        <dbReference type="ARBA" id="ARBA00012185"/>
    </source>
</evidence>
<dbReference type="InterPro" id="IPR001091">
    <property type="entry name" value="RM_Methyltransferase"/>
</dbReference>
<dbReference type="GO" id="GO:0015667">
    <property type="term" value="F:site-specific DNA-methyltransferase (cytosine-N4-specific) activity"/>
    <property type="evidence" value="ECO:0007669"/>
    <property type="project" value="UniProtKB-EC"/>
</dbReference>
<dbReference type="PANTHER" id="PTHR13370">
    <property type="entry name" value="RNA METHYLASE-RELATED"/>
    <property type="match status" value="1"/>
</dbReference>